<reference evidence="3 4" key="1">
    <citation type="submission" date="2019-04" db="EMBL/GenBank/DDBJ databases">
        <authorList>
            <person name="Feng G."/>
            <person name="Zhu H."/>
        </authorList>
    </citation>
    <scope>NUCLEOTIDE SEQUENCE [LARGE SCALE GENOMIC DNA]</scope>
    <source>
        <strain evidence="3 4">6HR-1</strain>
    </source>
</reference>
<keyword evidence="2" id="KW-1133">Transmembrane helix</keyword>
<evidence type="ECO:0000313" key="4">
    <source>
        <dbReference type="Proteomes" id="UP000297535"/>
    </source>
</evidence>
<proteinExistence type="predicted"/>
<feature type="transmembrane region" description="Helical" evidence="2">
    <location>
        <begin position="89"/>
        <end position="110"/>
    </location>
</feature>
<evidence type="ECO:0000256" key="1">
    <source>
        <dbReference type="SAM" id="MobiDB-lite"/>
    </source>
</evidence>
<comment type="caution">
    <text evidence="3">The sequence shown here is derived from an EMBL/GenBank/DDBJ whole genome shotgun (WGS) entry which is preliminary data.</text>
</comment>
<protein>
    <submittedName>
        <fullName evidence="3">Uncharacterized protein</fullName>
    </submittedName>
</protein>
<dbReference type="Proteomes" id="UP000297535">
    <property type="component" value="Unassembled WGS sequence"/>
</dbReference>
<name>A0A4Z0NG35_9HYPH</name>
<keyword evidence="2" id="KW-0472">Membrane</keyword>
<dbReference type="EMBL" id="SRLB01000032">
    <property type="protein sequence ID" value="TGD95165.1"/>
    <property type="molecule type" value="Genomic_DNA"/>
</dbReference>
<evidence type="ECO:0000313" key="3">
    <source>
        <dbReference type="EMBL" id="TGD95165.1"/>
    </source>
</evidence>
<dbReference type="AlphaFoldDB" id="A0A4Z0NG35"/>
<sequence>MSEAKAAADQSKDRVRQASAERLTRALAAPTPHEQLAALDDPILSRADRRRLREKVGVSLAPPARSTSELKRDLAARLRLRLARWRPNPFHLVVSGLAASALLGTIGLAWSHTGRGVVVTRACGPVQLVMPDASSRSLVLQAGTQAVLRGREGATVRIALWAPRAGYATALVPQDCLALR</sequence>
<feature type="region of interest" description="Disordered" evidence="1">
    <location>
        <begin position="1"/>
        <end position="34"/>
    </location>
</feature>
<keyword evidence="2" id="KW-0812">Transmembrane</keyword>
<evidence type="ECO:0000256" key="2">
    <source>
        <dbReference type="SAM" id="Phobius"/>
    </source>
</evidence>
<keyword evidence="4" id="KW-1185">Reference proteome</keyword>
<organism evidence="3 4">
    <name type="scientific">Methylobacterium nonmethylotrophicum</name>
    <dbReference type="NCBI Taxonomy" id="1141884"/>
    <lineage>
        <taxon>Bacteria</taxon>
        <taxon>Pseudomonadati</taxon>
        <taxon>Pseudomonadota</taxon>
        <taxon>Alphaproteobacteria</taxon>
        <taxon>Hyphomicrobiales</taxon>
        <taxon>Methylobacteriaceae</taxon>
        <taxon>Methylobacterium</taxon>
    </lineage>
</organism>
<accession>A0A4Z0NG35</accession>
<gene>
    <name evidence="3" type="ORF">EU555_29030</name>
</gene>
<dbReference type="RefSeq" id="WP_135418865.1">
    <property type="nucleotide sequence ID" value="NZ_SRLB01000032.1"/>
</dbReference>